<feature type="region of interest" description="Disordered" evidence="1">
    <location>
        <begin position="249"/>
        <end position="289"/>
    </location>
</feature>
<evidence type="ECO:0000313" key="4">
    <source>
        <dbReference type="Proteomes" id="UP000640583"/>
    </source>
</evidence>
<feature type="compositionally biased region" description="Polar residues" evidence="1">
    <location>
        <begin position="30"/>
        <end position="54"/>
    </location>
</feature>
<dbReference type="AlphaFoldDB" id="A0A8J7J8F3"/>
<keyword evidence="4" id="KW-1185">Reference proteome</keyword>
<dbReference type="Pfam" id="PF02120">
    <property type="entry name" value="Flg_hook"/>
    <property type="match status" value="1"/>
</dbReference>
<proteinExistence type="predicted"/>
<dbReference type="InterPro" id="IPR038610">
    <property type="entry name" value="FliK-like_C_sf"/>
</dbReference>
<dbReference type="Proteomes" id="UP000640583">
    <property type="component" value="Unassembled WGS sequence"/>
</dbReference>
<dbReference type="EMBL" id="JADCKQ010000017">
    <property type="protein sequence ID" value="MBI1495285.1"/>
    <property type="molecule type" value="Genomic_DNA"/>
</dbReference>
<accession>A0A8J7J8F3</accession>
<dbReference type="RefSeq" id="WP_228849994.1">
    <property type="nucleotide sequence ID" value="NZ_JADCKQ010000017.1"/>
</dbReference>
<protein>
    <submittedName>
        <fullName evidence="3">Flagellar hook-length control protein FliK</fullName>
    </submittedName>
</protein>
<feature type="region of interest" description="Disordered" evidence="1">
    <location>
        <begin position="1"/>
        <end position="54"/>
    </location>
</feature>
<keyword evidence="3" id="KW-0966">Cell projection</keyword>
<dbReference type="Gene3D" id="3.30.750.140">
    <property type="match status" value="1"/>
</dbReference>
<gene>
    <name evidence="3" type="ORF">H1D41_16710</name>
</gene>
<name>A0A8J7J8F3_9RHOB</name>
<comment type="caution">
    <text evidence="3">The sequence shown here is derived from an EMBL/GenBank/DDBJ whole genome shotgun (WGS) entry which is preliminary data.</text>
</comment>
<organism evidence="3 4">
    <name type="scientific">Halocynthiibacter styelae</name>
    <dbReference type="NCBI Taxonomy" id="2761955"/>
    <lineage>
        <taxon>Bacteria</taxon>
        <taxon>Pseudomonadati</taxon>
        <taxon>Pseudomonadota</taxon>
        <taxon>Alphaproteobacteria</taxon>
        <taxon>Rhodobacterales</taxon>
        <taxon>Paracoccaceae</taxon>
        <taxon>Halocynthiibacter</taxon>
    </lineage>
</organism>
<dbReference type="CDD" id="cd17470">
    <property type="entry name" value="T3SS_Flik_C"/>
    <property type="match status" value="1"/>
</dbReference>
<evidence type="ECO:0000259" key="2">
    <source>
        <dbReference type="Pfam" id="PF02120"/>
    </source>
</evidence>
<keyword evidence="3" id="KW-0969">Cilium</keyword>
<evidence type="ECO:0000256" key="1">
    <source>
        <dbReference type="SAM" id="MobiDB-lite"/>
    </source>
</evidence>
<sequence length="301" mass="31865">MRTDTGGAEGLTQTTTAHSSPAVRELDSGQAAQKTESVSIAANGNPGTTASERVSLHTSMAADASEKRPVEKRSGTSNDAGKLWSLVVEGTERFANTRTGPVPQRESVITGQPVVPALVLEPEFASVEMTTAIDEMAVAGGEQVGTSRGTTPANITTLPQQDGTAQFARISQQLMEVAVRHSDGPVELMLSPEELGRVRMNFLLQDGALTVTVTAERGETLALIRRNIDILLQDFQDVGLSGVNLEFVEQDPGGQQDGFSDARGETPDNQSDALPVADTEKQSPVRINAMTGARTGLDLRL</sequence>
<evidence type="ECO:0000313" key="3">
    <source>
        <dbReference type="EMBL" id="MBI1495285.1"/>
    </source>
</evidence>
<feature type="domain" description="Flagellar hook-length control protein-like C-terminal" evidence="2">
    <location>
        <begin position="186"/>
        <end position="256"/>
    </location>
</feature>
<keyword evidence="3" id="KW-0282">Flagellum</keyword>
<reference evidence="3" key="1">
    <citation type="submission" date="2020-10" db="EMBL/GenBank/DDBJ databases">
        <title>Paenihalocynthiibacter styelae gen. nov., sp. nov., isolated from stalked sea squirt Styela clava.</title>
        <authorList>
            <person name="Kim Y.-O."/>
            <person name="Yoon J.-H."/>
        </authorList>
    </citation>
    <scope>NUCLEOTIDE SEQUENCE</scope>
    <source>
        <strain evidence="3">MYP1-1</strain>
    </source>
</reference>
<dbReference type="InterPro" id="IPR021136">
    <property type="entry name" value="Flagellar_hook_control-like_C"/>
</dbReference>